<evidence type="ECO:0000256" key="7">
    <source>
        <dbReference type="ARBA" id="ARBA00023065"/>
    </source>
</evidence>
<evidence type="ECO:0000256" key="1">
    <source>
        <dbReference type="ARBA" id="ARBA00004571"/>
    </source>
</evidence>
<evidence type="ECO:0000256" key="5">
    <source>
        <dbReference type="ARBA" id="ARBA00022692"/>
    </source>
</evidence>
<evidence type="ECO:0000259" key="14">
    <source>
        <dbReference type="Pfam" id="PF07715"/>
    </source>
</evidence>
<evidence type="ECO:0000256" key="4">
    <source>
        <dbReference type="ARBA" id="ARBA00022496"/>
    </source>
</evidence>
<name>A0A1H3WLG3_9BACT</name>
<dbReference type="SUPFAM" id="SSF56935">
    <property type="entry name" value="Porins"/>
    <property type="match status" value="1"/>
</dbReference>
<keyword evidence="16" id="KW-1185">Reference proteome</keyword>
<evidence type="ECO:0000256" key="8">
    <source>
        <dbReference type="ARBA" id="ARBA00023077"/>
    </source>
</evidence>
<dbReference type="Gene3D" id="2.170.130.10">
    <property type="entry name" value="TonB-dependent receptor, plug domain"/>
    <property type="match status" value="1"/>
</dbReference>
<keyword evidence="7" id="KW-0406">Ion transport</keyword>
<dbReference type="EMBL" id="FNQY01000003">
    <property type="protein sequence ID" value="SDZ87790.1"/>
    <property type="molecule type" value="Genomic_DNA"/>
</dbReference>
<proteinExistence type="inferred from homology"/>
<evidence type="ECO:0000256" key="9">
    <source>
        <dbReference type="ARBA" id="ARBA00023136"/>
    </source>
</evidence>
<dbReference type="InterPro" id="IPR039426">
    <property type="entry name" value="TonB-dep_rcpt-like"/>
</dbReference>
<evidence type="ECO:0000256" key="12">
    <source>
        <dbReference type="RuleBase" id="RU003357"/>
    </source>
</evidence>
<dbReference type="Pfam" id="PF00593">
    <property type="entry name" value="TonB_dep_Rec_b-barrel"/>
    <property type="match status" value="1"/>
</dbReference>
<dbReference type="Proteomes" id="UP000199041">
    <property type="component" value="Unassembled WGS sequence"/>
</dbReference>
<gene>
    <name evidence="15" type="ORF">SAMN05192529_103115</name>
</gene>
<evidence type="ECO:0000256" key="3">
    <source>
        <dbReference type="ARBA" id="ARBA00022452"/>
    </source>
</evidence>
<comment type="subcellular location">
    <subcellularLocation>
        <location evidence="1 11">Cell outer membrane</location>
        <topology evidence="1 11">Multi-pass membrane protein</topology>
    </subcellularLocation>
</comment>
<comment type="similarity">
    <text evidence="11 12">Belongs to the TonB-dependent receptor family.</text>
</comment>
<evidence type="ECO:0000259" key="13">
    <source>
        <dbReference type="Pfam" id="PF00593"/>
    </source>
</evidence>
<evidence type="ECO:0000256" key="6">
    <source>
        <dbReference type="ARBA" id="ARBA00023004"/>
    </source>
</evidence>
<keyword evidence="9 11" id="KW-0472">Membrane</keyword>
<dbReference type="InterPro" id="IPR036942">
    <property type="entry name" value="Beta-barrel_TonB_sf"/>
</dbReference>
<keyword evidence="8 12" id="KW-0798">TonB box</keyword>
<evidence type="ECO:0000256" key="2">
    <source>
        <dbReference type="ARBA" id="ARBA00022448"/>
    </source>
</evidence>
<protein>
    <submittedName>
        <fullName evidence="15">Iron complex outermembrane recepter protein</fullName>
    </submittedName>
</protein>
<dbReference type="STRING" id="551991.SAMN05192529_103115"/>
<evidence type="ECO:0000313" key="15">
    <source>
        <dbReference type="EMBL" id="SDZ87790.1"/>
    </source>
</evidence>
<dbReference type="GO" id="GO:0006826">
    <property type="term" value="P:iron ion transport"/>
    <property type="evidence" value="ECO:0007669"/>
    <property type="project" value="UniProtKB-KW"/>
</dbReference>
<keyword evidence="10 11" id="KW-0998">Cell outer membrane</keyword>
<dbReference type="InterPro" id="IPR037066">
    <property type="entry name" value="Plug_dom_sf"/>
</dbReference>
<feature type="domain" description="TonB-dependent receptor plug" evidence="14">
    <location>
        <begin position="86"/>
        <end position="194"/>
    </location>
</feature>
<keyword evidence="5 11" id="KW-0812">Transmembrane</keyword>
<dbReference type="AlphaFoldDB" id="A0A1H3WLG3"/>
<dbReference type="Pfam" id="PF07715">
    <property type="entry name" value="Plug"/>
    <property type="match status" value="1"/>
</dbReference>
<dbReference type="InterPro" id="IPR000531">
    <property type="entry name" value="Beta-barrel_TonB"/>
</dbReference>
<sequence>MWNWKSKNGPVGSTCSHRVLFFWLLTTTLAFLFSIPTRGIAQRHGHTPSIDIKKAIVHDSLIPIDTLTPHLLPVTITAFQGRGDGSDIAASIFSLDRSTLQLLDNSSLLSALNTAPGVRLEQRSPGSLRLSIRGSLLRSPYGIRGVKFYLDGMPLTDAGGNTYLQSLLPDQLSSAEIIKGPAGSLYGAGTGGAVLLHSLDTYTDSTINKYHFSYTGGSYGRIHPVAGWTHFGKKGFSQVGGNFFHSNGARDQDTLNQTVIHYSGRYRLSSKTEVRVSSFYSNLHYQTPGGITKGQWESDTTAYALAVRQKAAIFNKTLWTGLQLKTALGSRLQNETGVVFSYTDFKNPFTSNYEKRKELNDGARTVFSWQDHLNSTLLSWQLLAGMEWMSGHYHIDNYANRSGIPDTLQYKDRLTIENYTYFIQYQMSLFQKWHLQAGISTNRQHINYQRLSDPDFNSMQSASTKYQWSPKLGLTYEWQPGVALFASLAKGFSTPTIAELHPSDGRFEKALQPESGWNLEGGIKGIIPGTKLAISGSIYHFTLKNAIVRRVDAQSSEYFVNAGSTRQAGAELFIKTPLLSETSSKSHSLIHQITISGSYSYQPYRFLNYQQEDQNYQGHPLTGVPQNIAVVSVELTAHNGIYLNTLINATSSIPLNDASTIYQDGYQLWQAKMGYRFSWQSLTVDLYSGLDNILNQHYSLGNDINAYGGRYFNPAPKRNYYAGLSIWF</sequence>
<evidence type="ECO:0000256" key="10">
    <source>
        <dbReference type="ARBA" id="ARBA00023237"/>
    </source>
</evidence>
<dbReference type="PANTHER" id="PTHR32552:SF81">
    <property type="entry name" value="TONB-DEPENDENT OUTER MEMBRANE RECEPTOR"/>
    <property type="match status" value="1"/>
</dbReference>
<dbReference type="InterPro" id="IPR012910">
    <property type="entry name" value="Plug_dom"/>
</dbReference>
<keyword evidence="2 11" id="KW-0813">Transport</keyword>
<feature type="domain" description="TonB-dependent receptor-like beta-barrel" evidence="13">
    <location>
        <begin position="262"/>
        <end position="692"/>
    </location>
</feature>
<dbReference type="Gene3D" id="2.40.170.20">
    <property type="entry name" value="TonB-dependent receptor, beta-barrel domain"/>
    <property type="match status" value="1"/>
</dbReference>
<keyword evidence="3 11" id="KW-1134">Transmembrane beta strand</keyword>
<evidence type="ECO:0000313" key="16">
    <source>
        <dbReference type="Proteomes" id="UP000199041"/>
    </source>
</evidence>
<evidence type="ECO:0000256" key="11">
    <source>
        <dbReference type="PROSITE-ProRule" id="PRU01360"/>
    </source>
</evidence>
<organism evidence="15 16">
    <name type="scientific">Arachidicoccus rhizosphaerae</name>
    <dbReference type="NCBI Taxonomy" id="551991"/>
    <lineage>
        <taxon>Bacteria</taxon>
        <taxon>Pseudomonadati</taxon>
        <taxon>Bacteroidota</taxon>
        <taxon>Chitinophagia</taxon>
        <taxon>Chitinophagales</taxon>
        <taxon>Chitinophagaceae</taxon>
        <taxon>Arachidicoccus</taxon>
    </lineage>
</organism>
<keyword evidence="4" id="KW-0410">Iron transport</keyword>
<keyword evidence="6" id="KW-0408">Iron</keyword>
<dbReference type="PROSITE" id="PS52016">
    <property type="entry name" value="TONB_DEPENDENT_REC_3"/>
    <property type="match status" value="1"/>
</dbReference>
<dbReference type="GO" id="GO:0009279">
    <property type="term" value="C:cell outer membrane"/>
    <property type="evidence" value="ECO:0007669"/>
    <property type="project" value="UniProtKB-SubCell"/>
</dbReference>
<reference evidence="15 16" key="1">
    <citation type="submission" date="2016-10" db="EMBL/GenBank/DDBJ databases">
        <authorList>
            <person name="de Groot N.N."/>
        </authorList>
    </citation>
    <scope>NUCLEOTIDE SEQUENCE [LARGE SCALE GENOMIC DNA]</scope>
    <source>
        <strain evidence="15 16">Vu-144</strain>
    </source>
</reference>
<accession>A0A1H3WLG3</accession>
<dbReference type="PANTHER" id="PTHR32552">
    <property type="entry name" value="FERRICHROME IRON RECEPTOR-RELATED"/>
    <property type="match status" value="1"/>
</dbReference>